<gene>
    <name evidence="1" type="ORF">OM074_17290</name>
</gene>
<dbReference type="EMBL" id="JAPDPI010000045">
    <property type="protein sequence ID" value="MCW3807392.1"/>
    <property type="molecule type" value="Genomic_DNA"/>
</dbReference>
<dbReference type="SUPFAM" id="SSF53756">
    <property type="entry name" value="UDP-Glycosyltransferase/glycogen phosphorylase"/>
    <property type="match status" value="1"/>
</dbReference>
<dbReference type="RefSeq" id="WP_301201761.1">
    <property type="nucleotide sequence ID" value="NZ_JAPDPI010000045.1"/>
</dbReference>
<evidence type="ECO:0000313" key="1">
    <source>
        <dbReference type="EMBL" id="MCW3807392.1"/>
    </source>
</evidence>
<name>A0AAE3MHW7_9BACT</name>
<accession>A0AAE3MHW7</accession>
<dbReference type="Gene3D" id="3.40.50.2000">
    <property type="entry name" value="Glycogen Phosphorylase B"/>
    <property type="match status" value="2"/>
</dbReference>
<sequence>MKVLLLGEFSGMHHNLSVGLKELGVDVTLASDGDAWKNYERDIDLARDFKKSKGEFLVKVLKVLPKLSRYDIVQLNSYKFLYGTPFFNEIMFKSLTVLNKNVFLGAHGMDPVYINYALAKKLKYSVFQIPEIQRDQHIVMLKDVASNSQEIRLNNSIAKHAKGIVASAVGYYQAYSECFPNKIKYIPLSIDTRNYKYVSSIGSNPRKIKFFLGLMNGRVKRKGTDVILRVLKKLEKNYPSDVEVTVVHSVPFKQYQKLLNSSHVLCDQLYAYGIGLNGIIGLSKGLIVAGGADEDMYEALGEYKNRPIIDINTTESEMLKSFEFLLDNKKILNELSLKSRDFVVKHHDSIKVAQEYLDFWKQNL</sequence>
<evidence type="ECO:0000313" key="2">
    <source>
        <dbReference type="Proteomes" id="UP001207408"/>
    </source>
</evidence>
<dbReference type="AlphaFoldDB" id="A0AAE3MHW7"/>
<comment type="caution">
    <text evidence="1">The sequence shown here is derived from an EMBL/GenBank/DDBJ whole genome shotgun (WGS) entry which is preliminary data.</text>
</comment>
<protein>
    <submittedName>
        <fullName evidence="1">Glycosyltransferase</fullName>
    </submittedName>
</protein>
<keyword evidence="2" id="KW-1185">Reference proteome</keyword>
<dbReference type="Proteomes" id="UP001207408">
    <property type="component" value="Unassembled WGS sequence"/>
</dbReference>
<organism evidence="1 2">
    <name type="scientific">Plebeiibacterium marinum</name>
    <dbReference type="NCBI Taxonomy" id="2992111"/>
    <lineage>
        <taxon>Bacteria</taxon>
        <taxon>Pseudomonadati</taxon>
        <taxon>Bacteroidota</taxon>
        <taxon>Bacteroidia</taxon>
        <taxon>Marinilabiliales</taxon>
        <taxon>Marinilabiliaceae</taxon>
        <taxon>Plebeiibacterium</taxon>
    </lineage>
</organism>
<proteinExistence type="predicted"/>
<reference evidence="1" key="1">
    <citation type="submission" date="2022-10" db="EMBL/GenBank/DDBJ databases">
        <authorList>
            <person name="Yu W.X."/>
        </authorList>
    </citation>
    <scope>NUCLEOTIDE SEQUENCE</scope>
    <source>
        <strain evidence="1">D04</strain>
    </source>
</reference>